<evidence type="ECO:0000313" key="5">
    <source>
        <dbReference type="Proteomes" id="UP000240509"/>
    </source>
</evidence>
<proteinExistence type="predicted"/>
<accession>A0A2T4U9W5</accession>
<gene>
    <name evidence="4" type="ORF">C6Y45_02110</name>
</gene>
<organism evidence="4 5">
    <name type="scientific">Alkalicoccus saliphilus</name>
    <dbReference type="NCBI Taxonomy" id="200989"/>
    <lineage>
        <taxon>Bacteria</taxon>
        <taxon>Bacillati</taxon>
        <taxon>Bacillota</taxon>
        <taxon>Bacilli</taxon>
        <taxon>Bacillales</taxon>
        <taxon>Bacillaceae</taxon>
        <taxon>Alkalicoccus</taxon>
    </lineage>
</organism>
<dbReference type="Pfam" id="PF00583">
    <property type="entry name" value="Acetyltransf_1"/>
    <property type="match status" value="1"/>
</dbReference>
<keyword evidence="1 4" id="KW-0808">Transferase</keyword>
<feature type="domain" description="N-acetyltransferase" evidence="3">
    <location>
        <begin position="1"/>
        <end position="155"/>
    </location>
</feature>
<name>A0A2T4U9W5_9BACI</name>
<dbReference type="InterPro" id="IPR000182">
    <property type="entry name" value="GNAT_dom"/>
</dbReference>
<sequence>MFCRRAVKEDIDDIRDIAVQSWHDTYEGLIPRESQDKYLDKYYSKERLQERIDKNHMFVCEKAGRVIGFASFFYETVDSAEVEAIYVLPGAQREGVGSALMRHLWSHMQNVRELYIDIESGNEKAENFYMLSGFEFQTEFEEDFEGHRLKTKRLRMKAEDEKLHRL</sequence>
<dbReference type="GO" id="GO:0016747">
    <property type="term" value="F:acyltransferase activity, transferring groups other than amino-acyl groups"/>
    <property type="evidence" value="ECO:0007669"/>
    <property type="project" value="InterPro"/>
</dbReference>
<evidence type="ECO:0000313" key="4">
    <source>
        <dbReference type="EMBL" id="PTL40196.1"/>
    </source>
</evidence>
<evidence type="ECO:0000256" key="2">
    <source>
        <dbReference type="ARBA" id="ARBA00023315"/>
    </source>
</evidence>
<protein>
    <submittedName>
        <fullName evidence="4">GNAT family N-acetyltransferase</fullName>
    </submittedName>
</protein>
<dbReference type="PANTHER" id="PTHR43877">
    <property type="entry name" value="AMINOALKYLPHOSPHONATE N-ACETYLTRANSFERASE-RELATED-RELATED"/>
    <property type="match status" value="1"/>
</dbReference>
<reference evidence="4 5" key="1">
    <citation type="submission" date="2018-03" db="EMBL/GenBank/DDBJ databases">
        <title>Alkalicoccus saliphilus sp. nov., isolated from a mineral pool.</title>
        <authorList>
            <person name="Zhao B."/>
        </authorList>
    </citation>
    <scope>NUCLEOTIDE SEQUENCE [LARGE SCALE GENOMIC DNA]</scope>
    <source>
        <strain evidence="4 5">6AG</strain>
    </source>
</reference>
<dbReference type="AlphaFoldDB" id="A0A2T4U9W5"/>
<dbReference type="Proteomes" id="UP000240509">
    <property type="component" value="Unassembled WGS sequence"/>
</dbReference>
<comment type="caution">
    <text evidence="4">The sequence shown here is derived from an EMBL/GenBank/DDBJ whole genome shotgun (WGS) entry which is preliminary data.</text>
</comment>
<keyword evidence="2" id="KW-0012">Acyltransferase</keyword>
<dbReference type="InterPro" id="IPR016181">
    <property type="entry name" value="Acyl_CoA_acyltransferase"/>
</dbReference>
<dbReference type="PROSITE" id="PS51186">
    <property type="entry name" value="GNAT"/>
    <property type="match status" value="1"/>
</dbReference>
<dbReference type="CDD" id="cd04301">
    <property type="entry name" value="NAT_SF"/>
    <property type="match status" value="1"/>
</dbReference>
<evidence type="ECO:0000256" key="1">
    <source>
        <dbReference type="ARBA" id="ARBA00022679"/>
    </source>
</evidence>
<dbReference type="Gene3D" id="3.40.630.30">
    <property type="match status" value="1"/>
</dbReference>
<dbReference type="InterPro" id="IPR050832">
    <property type="entry name" value="Bact_Acetyltransf"/>
</dbReference>
<dbReference type="EMBL" id="PZJJ01000002">
    <property type="protein sequence ID" value="PTL40196.1"/>
    <property type="molecule type" value="Genomic_DNA"/>
</dbReference>
<evidence type="ECO:0000259" key="3">
    <source>
        <dbReference type="PROSITE" id="PS51186"/>
    </source>
</evidence>
<keyword evidence="5" id="KW-1185">Reference proteome</keyword>
<dbReference type="SUPFAM" id="SSF55729">
    <property type="entry name" value="Acyl-CoA N-acyltransferases (Nat)"/>
    <property type="match status" value="1"/>
</dbReference>